<evidence type="ECO:0000256" key="1">
    <source>
        <dbReference type="ARBA" id="ARBA00004442"/>
    </source>
</evidence>
<evidence type="ECO:0000256" key="4">
    <source>
        <dbReference type="PROSITE-ProRule" id="PRU00339"/>
    </source>
</evidence>
<evidence type="ECO:0000259" key="5">
    <source>
        <dbReference type="Pfam" id="PF04773"/>
    </source>
</evidence>
<dbReference type="Gene3D" id="2.60.120.1440">
    <property type="match status" value="1"/>
</dbReference>
<feature type="repeat" description="TPR" evidence="4">
    <location>
        <begin position="383"/>
        <end position="416"/>
    </location>
</feature>
<evidence type="ECO:0000256" key="2">
    <source>
        <dbReference type="ARBA" id="ARBA00023136"/>
    </source>
</evidence>
<dbReference type="Pfam" id="PF13181">
    <property type="entry name" value="TPR_8"/>
    <property type="match status" value="1"/>
</dbReference>
<dbReference type="PROSITE" id="PS50005">
    <property type="entry name" value="TPR"/>
    <property type="match status" value="3"/>
</dbReference>
<evidence type="ECO:0000256" key="3">
    <source>
        <dbReference type="ARBA" id="ARBA00023237"/>
    </source>
</evidence>
<gene>
    <name evidence="6" type="ORF">IB75_05460</name>
</gene>
<comment type="subcellular location">
    <subcellularLocation>
        <location evidence="1">Cell outer membrane</location>
    </subcellularLocation>
</comment>
<dbReference type="PANTHER" id="PTHR12558:SF13">
    <property type="entry name" value="CELL DIVISION CYCLE PROTEIN 27 HOMOLOG"/>
    <property type="match status" value="1"/>
</dbReference>
<dbReference type="SMART" id="SM00028">
    <property type="entry name" value="TPR"/>
    <property type="match status" value="7"/>
</dbReference>
<name>A0A0E2Z4C4_9GAMM</name>
<dbReference type="GO" id="GO:0009279">
    <property type="term" value="C:cell outer membrane"/>
    <property type="evidence" value="ECO:0007669"/>
    <property type="project" value="UniProtKB-SubCell"/>
</dbReference>
<dbReference type="InterPro" id="IPR011990">
    <property type="entry name" value="TPR-like_helical_dom_sf"/>
</dbReference>
<dbReference type="InterPro" id="IPR019734">
    <property type="entry name" value="TPR_rpt"/>
</dbReference>
<evidence type="ECO:0000313" key="7">
    <source>
        <dbReference type="Proteomes" id="UP000028839"/>
    </source>
</evidence>
<keyword evidence="3" id="KW-0998">Cell outer membrane</keyword>
<keyword evidence="2" id="KW-0472">Membrane</keyword>
<dbReference type="Gene3D" id="1.25.40.10">
    <property type="entry name" value="Tetratricopeptide repeat domain"/>
    <property type="match status" value="2"/>
</dbReference>
<evidence type="ECO:0000313" key="6">
    <source>
        <dbReference type="EMBL" id="KFI20071.1"/>
    </source>
</evidence>
<keyword evidence="6" id="KW-0675">Receptor</keyword>
<feature type="domain" description="FecR protein" evidence="5">
    <location>
        <begin position="63"/>
        <end position="155"/>
    </location>
</feature>
<sequence>MRLRFSVLGIALFVFGFSWVGADERCASPVAQIVSLQGRVEVTPVDERRWRSVGLREKFCAGDRIRIEAYSRALVQLQDNTLLHLDGGTLVTFSGIEPNKPSWFELLKGAIHLISRFPHRLEVKTPFVNAAVEGTEFAIRVEPEKALLWVFEGRVLFHNPTGQLTVTSGEAAVAEAGQAPRRRLVIQPREAVQWALYYPPLIDLRPSVYPSGPEAQGIHVALRAYRDGDLLTALGRLEQVPIGAREASYFTLQAALLLVVGRIDEARPNIQRALQLDPDHGTAYALQAIIALAQNRKEDALRLARQGAKLDPQSSIPQIALSYVYQGRFNIEQALQHAQQATELFPGEALAWARVAELQLSLGDLDGAAKAAQQAVALDPDLARTQTVRGFAELTAIDIEEAKASFQRAIELDPADPLSRLGLGLAKIRQGDLKAGTEEIEIAASLDPNNSLIRSYLGKAYYDQKRGEAAATELAIAKELDPNDPTPWFYDAIRKQTTNRPVEALHDMQKAIELNDNRAVYRSRLLMDQDLAARSASLGRIYNDLGFQQRGLLEGWKSVNTDPSNYSAHRLLADNYAALPRHEIARVSELLQSQLLQPLNLTPVQPSLAESNLLLLEGAGPSGLAFNEFNPLFTRNRLALQASGVFGSNDTLGDEVTQSGLWKNFSYSVGQFHSETDGFRENSDFARNTYNVFTQGALSPNTNLQAEFRHDERIQGDLALRFDPNFSKVLRETSRVNTYRLGARHAFSPNSQIIASLSYQNVNVKQKTQTQRTISIPTPLGPLETEILIPTEATINRNGFIGELQHFYTNEKATVISGFGHINNDVIQNVTFPENKPPLTEVITHPDIRKVNIYNYSQIRAFDKLTAILGLSIDSLEIRGQLDKTQVNPKFGLIWMLHSSTTLRLAGFRSMSTTRTANQTIEQTQVAGFNQFFDDVNGTDAWRYGAAVDHVFSKYFYGGVEYSERKLDVPVLISQGSKAQFVNWKEKTSRTYFYLTPNSNFAASIEYFFERFDRRSNPLRTGIVDVATHRVPVGLSFFHPLGFSANLKATYVNQSGFFQRRNSDDIFNDQSGFIVVDMSLNYRLPKRFGIIRVGSKNLFNERFKYQDMDPNMPLFFPERFLYTQLTLAF</sequence>
<accession>A0A0E2Z4C4</accession>
<dbReference type="PANTHER" id="PTHR12558">
    <property type="entry name" value="CELL DIVISION CYCLE 16,23,27"/>
    <property type="match status" value="1"/>
</dbReference>
<comment type="caution">
    <text evidence="6">The sequence shown here is derived from an EMBL/GenBank/DDBJ whole genome shotgun (WGS) entry which is preliminary data.</text>
</comment>
<feature type="repeat" description="TPR" evidence="4">
    <location>
        <begin position="247"/>
        <end position="280"/>
    </location>
</feature>
<dbReference type="InterPro" id="IPR006860">
    <property type="entry name" value="FecR"/>
</dbReference>
<dbReference type="SUPFAM" id="SSF81901">
    <property type="entry name" value="HCP-like"/>
    <property type="match status" value="1"/>
</dbReference>
<dbReference type="SUPFAM" id="SSF48452">
    <property type="entry name" value="TPR-like"/>
    <property type="match status" value="1"/>
</dbReference>
<organism evidence="6 7">
    <name type="scientific">Nitrosococcus oceani C-27</name>
    <dbReference type="NCBI Taxonomy" id="314279"/>
    <lineage>
        <taxon>Bacteria</taxon>
        <taxon>Pseudomonadati</taxon>
        <taxon>Pseudomonadota</taxon>
        <taxon>Gammaproteobacteria</taxon>
        <taxon>Chromatiales</taxon>
        <taxon>Chromatiaceae</taxon>
        <taxon>Nitrosococcus</taxon>
    </lineage>
</organism>
<keyword evidence="4" id="KW-0802">TPR repeat</keyword>
<dbReference type="Pfam" id="PF04773">
    <property type="entry name" value="FecR"/>
    <property type="match status" value="1"/>
</dbReference>
<feature type="repeat" description="TPR" evidence="4">
    <location>
        <begin position="349"/>
        <end position="382"/>
    </location>
</feature>
<dbReference type="Gene3D" id="2.40.170.20">
    <property type="entry name" value="TonB-dependent receptor, beta-barrel domain"/>
    <property type="match status" value="1"/>
</dbReference>
<dbReference type="Pfam" id="PF13432">
    <property type="entry name" value="TPR_16"/>
    <property type="match status" value="3"/>
</dbReference>
<protein>
    <submittedName>
        <fullName evidence="6">TonB-dependent receptor</fullName>
    </submittedName>
</protein>
<dbReference type="Proteomes" id="UP000028839">
    <property type="component" value="Unassembled WGS sequence"/>
</dbReference>
<dbReference type="SUPFAM" id="SSF56935">
    <property type="entry name" value="Porins"/>
    <property type="match status" value="1"/>
</dbReference>
<dbReference type="HOGENOM" id="CLU_277295_0_0_6"/>
<dbReference type="AlphaFoldDB" id="A0A0E2Z4C4"/>
<dbReference type="InterPro" id="IPR036942">
    <property type="entry name" value="Beta-barrel_TonB_sf"/>
</dbReference>
<proteinExistence type="predicted"/>
<dbReference type="OrthoDB" id="8552139at2"/>
<dbReference type="EMBL" id="JPGN01000029">
    <property type="protein sequence ID" value="KFI20071.1"/>
    <property type="molecule type" value="Genomic_DNA"/>
</dbReference>
<reference evidence="6 7" key="1">
    <citation type="submission" date="2014-07" db="EMBL/GenBank/DDBJ databases">
        <title>Comparative analysis of Nitrosococcus oceani genome inventories of strains from Pacific and Atlantic gyres.</title>
        <authorList>
            <person name="Lim C.K."/>
            <person name="Wang L."/>
            <person name="Sayavedra-Soto L.A."/>
            <person name="Klotz M.G."/>
        </authorList>
    </citation>
    <scope>NUCLEOTIDE SEQUENCE [LARGE SCALE GENOMIC DNA]</scope>
    <source>
        <strain evidence="6 7">C-27</strain>
    </source>
</reference>